<protein>
    <submittedName>
        <fullName evidence="1">AAA family ATPase</fullName>
    </submittedName>
</protein>
<dbReference type="Proteomes" id="UP000439983">
    <property type="component" value="Unassembled WGS sequence"/>
</dbReference>
<accession>A0A6N7LL07</accession>
<reference evidence="1 2" key="1">
    <citation type="journal article" date="2013" name="Genome Biol.">
        <title>Comparative genomics of the core and accessory genomes of 48 Sinorhizobium strains comprising five genospecies.</title>
        <authorList>
            <person name="Sugawara M."/>
            <person name="Epstein B."/>
            <person name="Badgley B.D."/>
            <person name="Unno T."/>
            <person name="Xu L."/>
            <person name="Reese J."/>
            <person name="Gyaneshwar P."/>
            <person name="Denny R."/>
            <person name="Mudge J."/>
            <person name="Bharti A.K."/>
            <person name="Farmer A.D."/>
            <person name="May G.D."/>
            <person name="Woodward J.E."/>
            <person name="Medigue C."/>
            <person name="Vallenet D."/>
            <person name="Lajus A."/>
            <person name="Rouy Z."/>
            <person name="Martinez-Vaz B."/>
            <person name="Tiffin P."/>
            <person name="Young N.D."/>
            <person name="Sadowsky M.J."/>
        </authorList>
    </citation>
    <scope>NUCLEOTIDE SEQUENCE [LARGE SCALE GENOMIC DNA]</scope>
    <source>
        <strain evidence="1 2">USDA4894</strain>
    </source>
</reference>
<name>A0A6N7LL07_SINTE</name>
<evidence type="ECO:0000313" key="1">
    <source>
        <dbReference type="EMBL" id="MQX18553.1"/>
    </source>
</evidence>
<sequence length="189" mass="21777">MADDSTDTAEAASILSKARRVLVIGCSGGGKTTLARRLSEHCDLPFVSMDREFFWLPGWISRTREEQRNLIVAKVAEARWVMDGTNPTTFDLRLPRADIVLWVRMPRLLCLIGVTRRWLKWRGASRPEMAEGCPERVSWEFVRYIWTFERKFVPRIENGLREHGPGVPVLQIRSRAQMRTLLELLAARA</sequence>
<keyword evidence="2" id="KW-1185">Reference proteome</keyword>
<dbReference type="SUPFAM" id="SSF52540">
    <property type="entry name" value="P-loop containing nucleoside triphosphate hydrolases"/>
    <property type="match status" value="1"/>
</dbReference>
<gene>
    <name evidence="1" type="ORF">GHK62_28620</name>
</gene>
<comment type="caution">
    <text evidence="1">The sequence shown here is derived from an EMBL/GenBank/DDBJ whole genome shotgun (WGS) entry which is preliminary data.</text>
</comment>
<proteinExistence type="predicted"/>
<organism evidence="1 2">
    <name type="scientific">Sinorhizobium terangae</name>
    <dbReference type="NCBI Taxonomy" id="110322"/>
    <lineage>
        <taxon>Bacteria</taxon>
        <taxon>Pseudomonadati</taxon>
        <taxon>Pseudomonadota</taxon>
        <taxon>Alphaproteobacteria</taxon>
        <taxon>Hyphomicrobiales</taxon>
        <taxon>Rhizobiaceae</taxon>
        <taxon>Sinorhizobium/Ensifer group</taxon>
        <taxon>Sinorhizobium</taxon>
    </lineage>
</organism>
<dbReference type="PANTHER" id="PTHR37816">
    <property type="entry name" value="YALI0E33011P"/>
    <property type="match status" value="1"/>
</dbReference>
<dbReference type="EMBL" id="WITC01000121">
    <property type="protein sequence ID" value="MQX18553.1"/>
    <property type="molecule type" value="Genomic_DNA"/>
</dbReference>
<dbReference type="RefSeq" id="WP_184108811.1">
    <property type="nucleotide sequence ID" value="NZ_CP121659.1"/>
</dbReference>
<dbReference type="PANTHER" id="PTHR37816:SF3">
    <property type="entry name" value="MODULATES DNA TOPOLOGY"/>
    <property type="match status" value="1"/>
</dbReference>
<evidence type="ECO:0000313" key="2">
    <source>
        <dbReference type="Proteomes" id="UP000439983"/>
    </source>
</evidence>
<dbReference type="InterPro" id="IPR052922">
    <property type="entry name" value="Cytidylate_Kinase-2"/>
</dbReference>
<dbReference type="AlphaFoldDB" id="A0A6N7LL07"/>
<dbReference type="InterPro" id="IPR027417">
    <property type="entry name" value="P-loop_NTPase"/>
</dbReference>
<dbReference type="Gene3D" id="3.40.50.300">
    <property type="entry name" value="P-loop containing nucleotide triphosphate hydrolases"/>
    <property type="match status" value="1"/>
</dbReference>